<proteinExistence type="inferred from homology"/>
<evidence type="ECO:0000256" key="1">
    <source>
        <dbReference type="ARBA" id="ARBA00001946"/>
    </source>
</evidence>
<evidence type="ECO:0000256" key="13">
    <source>
        <dbReference type="RuleBase" id="RU003785"/>
    </source>
</evidence>
<dbReference type="Pfam" id="PF01715">
    <property type="entry name" value="IPPT"/>
    <property type="match status" value="1"/>
</dbReference>
<evidence type="ECO:0000256" key="2">
    <source>
        <dbReference type="ARBA" id="ARBA00003213"/>
    </source>
</evidence>
<feature type="region of interest" description="Interaction with substrate tRNA" evidence="10">
    <location>
        <begin position="38"/>
        <end position="41"/>
    </location>
</feature>
<evidence type="ECO:0000256" key="12">
    <source>
        <dbReference type="RuleBase" id="RU003784"/>
    </source>
</evidence>
<sequence>MTASGPPVIMLMGPTAVGKTDLAIELHEQLGVELISVDSALVYRGMDIGTAKPSRLELARAPHRLIDIRDPSEPYSGVAFRDDALGCIKDITARGRVPLLVGGTMLYFRLLTEGAADMPQADPDIRQALREMLERGGPGALHDELSRVDPEAAARLHPNDPQRLMRALEVYRVSGETLSAHWARQAPVTLPFTPHPIALLPGDRQQLHTRIGQRLDKMFADGFVEEVEGLRARGDLSPDLPSMKSVGYRQVWEGLDRGDDRPQMAFKALTATRQLAKRQMTWLRRWPGALQLDPQDAAIVPRLLKIVRDIGT</sequence>
<evidence type="ECO:0000256" key="4">
    <source>
        <dbReference type="ARBA" id="ARBA00022679"/>
    </source>
</evidence>
<reference evidence="14 15" key="1">
    <citation type="submission" date="2017-05" db="EMBL/GenBank/DDBJ databases">
        <authorList>
            <person name="Song R."/>
            <person name="Chenine A.L."/>
            <person name="Ruprecht R.M."/>
        </authorList>
    </citation>
    <scope>NUCLEOTIDE SEQUENCE [LARGE SCALE GENOMIC DNA]</scope>
    <source>
        <strain evidence="14">SW32</strain>
    </source>
</reference>
<comment type="caution">
    <text evidence="10">Lacks conserved residue(s) required for the propagation of feature annotation.</text>
</comment>
<feature type="binding site" evidence="10">
    <location>
        <begin position="15"/>
        <end position="20"/>
    </location>
    <ligand>
        <name>substrate</name>
    </ligand>
</feature>
<dbReference type="Gene3D" id="3.40.50.300">
    <property type="entry name" value="P-loop containing nucleotide triphosphate hydrolases"/>
    <property type="match status" value="1"/>
</dbReference>
<evidence type="ECO:0000256" key="7">
    <source>
        <dbReference type="ARBA" id="ARBA00022840"/>
    </source>
</evidence>
<evidence type="ECO:0000256" key="10">
    <source>
        <dbReference type="HAMAP-Rule" id="MF_00185"/>
    </source>
</evidence>
<dbReference type="Gene3D" id="1.10.20.140">
    <property type="match status" value="1"/>
</dbReference>
<dbReference type="KEGG" id="kma:B9H00_14180"/>
<comment type="similarity">
    <text evidence="3 10 13">Belongs to the IPP transferase family.</text>
</comment>
<keyword evidence="7 10" id="KW-0067">ATP-binding</keyword>
<dbReference type="OrthoDB" id="9776390at2"/>
<evidence type="ECO:0000256" key="9">
    <source>
        <dbReference type="ARBA" id="ARBA00049563"/>
    </source>
</evidence>
<evidence type="ECO:0000256" key="11">
    <source>
        <dbReference type="RuleBase" id="RU003783"/>
    </source>
</evidence>
<feature type="region of interest" description="Interaction with substrate tRNA" evidence="10">
    <location>
        <begin position="162"/>
        <end position="166"/>
    </location>
</feature>
<protein>
    <recommendedName>
        <fullName evidence="10">tRNA dimethylallyltransferase</fullName>
        <ecNumber evidence="10">2.5.1.75</ecNumber>
    </recommendedName>
    <alternativeName>
        <fullName evidence="10">Dimethylallyl diphosphate:tRNA dimethylallyltransferase</fullName>
        <shortName evidence="10">DMAPP:tRNA dimethylallyltransferase</shortName>
        <shortName evidence="10">DMATase</shortName>
    </alternativeName>
    <alternativeName>
        <fullName evidence="10">Isopentenyl-diphosphate:tRNA isopentenyltransferase</fullName>
        <shortName evidence="10">IPP transferase</shortName>
        <shortName evidence="10">IPPT</shortName>
        <shortName evidence="10">IPTase</shortName>
    </alternativeName>
</protein>
<dbReference type="InterPro" id="IPR027417">
    <property type="entry name" value="P-loop_NTPase"/>
</dbReference>
<comment type="function">
    <text evidence="2 10 12">Catalyzes the transfer of a dimethylallyl group onto the adenine at position 37 in tRNAs that read codons beginning with uridine, leading to the formation of N6-(dimethylallyl)adenosine (i(6)A).</text>
</comment>
<evidence type="ECO:0000313" key="14">
    <source>
        <dbReference type="EMBL" id="ART64800.1"/>
    </source>
</evidence>
<keyword evidence="4 10" id="KW-0808">Transferase</keyword>
<evidence type="ECO:0000256" key="5">
    <source>
        <dbReference type="ARBA" id="ARBA00022694"/>
    </source>
</evidence>
<name>A0A240UUV6_9GAMM</name>
<keyword evidence="6 10" id="KW-0547">Nucleotide-binding</keyword>
<organism evidence="14 15">
    <name type="scientific">Kushneria marisflavi</name>
    <dbReference type="NCBI Taxonomy" id="157779"/>
    <lineage>
        <taxon>Bacteria</taxon>
        <taxon>Pseudomonadati</taxon>
        <taxon>Pseudomonadota</taxon>
        <taxon>Gammaproteobacteria</taxon>
        <taxon>Oceanospirillales</taxon>
        <taxon>Halomonadaceae</taxon>
        <taxon>Kushneria</taxon>
    </lineage>
</organism>
<evidence type="ECO:0000256" key="6">
    <source>
        <dbReference type="ARBA" id="ARBA00022741"/>
    </source>
</evidence>
<dbReference type="PANTHER" id="PTHR11088">
    <property type="entry name" value="TRNA DIMETHYLALLYLTRANSFERASE"/>
    <property type="match status" value="1"/>
</dbReference>
<comment type="cofactor">
    <cofactor evidence="1 10">
        <name>Mg(2+)</name>
        <dbReference type="ChEBI" id="CHEBI:18420"/>
    </cofactor>
</comment>
<keyword evidence="15" id="KW-1185">Reference proteome</keyword>
<comment type="subunit">
    <text evidence="10">Monomer.</text>
</comment>
<evidence type="ECO:0000313" key="15">
    <source>
        <dbReference type="Proteomes" id="UP000194457"/>
    </source>
</evidence>
<dbReference type="PANTHER" id="PTHR11088:SF60">
    <property type="entry name" value="TRNA DIMETHYLALLYLTRANSFERASE"/>
    <property type="match status" value="1"/>
</dbReference>
<gene>
    <name evidence="10" type="primary">miaA</name>
    <name evidence="14" type="ORF">B9H00_14180</name>
</gene>
<evidence type="ECO:0000256" key="3">
    <source>
        <dbReference type="ARBA" id="ARBA00005842"/>
    </source>
</evidence>
<dbReference type="GO" id="GO:0005524">
    <property type="term" value="F:ATP binding"/>
    <property type="evidence" value="ECO:0007669"/>
    <property type="project" value="UniProtKB-UniRule"/>
</dbReference>
<feature type="binding site" evidence="10">
    <location>
        <begin position="13"/>
        <end position="20"/>
    </location>
    <ligand>
        <name>ATP</name>
        <dbReference type="ChEBI" id="CHEBI:30616"/>
    </ligand>
</feature>
<comment type="catalytic activity">
    <reaction evidence="9 10 11">
        <text>adenosine(37) in tRNA + dimethylallyl diphosphate = N(6)-dimethylallyladenosine(37) in tRNA + diphosphate</text>
        <dbReference type="Rhea" id="RHEA:26482"/>
        <dbReference type="Rhea" id="RHEA-COMP:10162"/>
        <dbReference type="Rhea" id="RHEA-COMP:10375"/>
        <dbReference type="ChEBI" id="CHEBI:33019"/>
        <dbReference type="ChEBI" id="CHEBI:57623"/>
        <dbReference type="ChEBI" id="CHEBI:74411"/>
        <dbReference type="ChEBI" id="CHEBI:74415"/>
        <dbReference type="EC" id="2.5.1.75"/>
    </reaction>
</comment>
<dbReference type="EMBL" id="CP021358">
    <property type="protein sequence ID" value="ART64800.1"/>
    <property type="molecule type" value="Genomic_DNA"/>
</dbReference>
<dbReference type="HAMAP" id="MF_00185">
    <property type="entry name" value="IPP_trans"/>
    <property type="match status" value="1"/>
</dbReference>
<evidence type="ECO:0000256" key="8">
    <source>
        <dbReference type="ARBA" id="ARBA00022842"/>
    </source>
</evidence>
<dbReference type="SUPFAM" id="SSF52540">
    <property type="entry name" value="P-loop containing nucleoside triphosphate hydrolases"/>
    <property type="match status" value="1"/>
</dbReference>
<dbReference type="GO" id="GO:0006400">
    <property type="term" value="P:tRNA modification"/>
    <property type="evidence" value="ECO:0007669"/>
    <property type="project" value="TreeGrafter"/>
</dbReference>
<dbReference type="Proteomes" id="UP000194457">
    <property type="component" value="Chromosome"/>
</dbReference>
<feature type="site" description="Interaction with substrate tRNA" evidence="10">
    <location>
        <position position="104"/>
    </location>
</feature>
<dbReference type="GO" id="GO:0052381">
    <property type="term" value="F:tRNA dimethylallyltransferase activity"/>
    <property type="evidence" value="ECO:0007669"/>
    <property type="project" value="UniProtKB-UniRule"/>
</dbReference>
<feature type="site" description="Interaction with substrate tRNA" evidence="10">
    <location>
        <position position="126"/>
    </location>
</feature>
<dbReference type="AlphaFoldDB" id="A0A240UUV6"/>
<dbReference type="InterPro" id="IPR039657">
    <property type="entry name" value="Dimethylallyltransferase"/>
</dbReference>
<accession>A0A240UUV6</accession>
<keyword evidence="8 10" id="KW-0460">Magnesium</keyword>
<dbReference type="NCBIfam" id="TIGR00174">
    <property type="entry name" value="miaA"/>
    <property type="match status" value="1"/>
</dbReference>
<keyword evidence="5 10" id="KW-0819">tRNA processing</keyword>
<dbReference type="EC" id="2.5.1.75" evidence="10"/>
<dbReference type="FunFam" id="1.10.20.140:FF:000001">
    <property type="entry name" value="tRNA dimethylallyltransferase"/>
    <property type="match status" value="1"/>
</dbReference>
<dbReference type="InterPro" id="IPR018022">
    <property type="entry name" value="IPT"/>
</dbReference>